<dbReference type="EMBL" id="KU160668">
    <property type="protein sequence ID" value="ALY10512.1"/>
    <property type="molecule type" value="Genomic_DNA"/>
</dbReference>
<protein>
    <submittedName>
        <fullName evidence="1">Uncharacterized protein</fullName>
    </submittedName>
</protein>
<sequence>MKIIEQQQRSVTRHFLKIKIAEANSVPASDNYIDGTTYTPTLIETSWRDGDEPDSVRITGQINNEQSISHTASFGYKLSRLPIELEFVRDLVADGAEL</sequence>
<proteinExistence type="predicted"/>
<evidence type="ECO:0000313" key="2">
    <source>
        <dbReference type="Proteomes" id="UP000221143"/>
    </source>
</evidence>
<reference evidence="1 2" key="1">
    <citation type="submission" date="2015-11" db="EMBL/GenBank/DDBJ databases">
        <authorList>
            <person name="Lee I.Y."/>
            <person name="Guerrero C.A."/>
            <person name="Bowman C.A."/>
            <person name="Russell D.A."/>
            <person name="Pope W.H."/>
            <person name="Jacobs-Sera D."/>
            <person name="Hendrix R.W."/>
            <person name="Hatfull G.F."/>
        </authorList>
    </citation>
    <scope>NUCLEOTIDE SEQUENCE [LARGE SCALE GENOMIC DNA]</scope>
</reference>
<dbReference type="Proteomes" id="UP000221143">
    <property type="component" value="Segment"/>
</dbReference>
<evidence type="ECO:0000313" key="1">
    <source>
        <dbReference type="EMBL" id="ALY10512.1"/>
    </source>
</evidence>
<name>A0A0U4B743_9CAUD</name>
<organism evidence="1 2">
    <name type="scientific">Arthrobacter phage TaeYoung</name>
    <dbReference type="NCBI Taxonomy" id="1772318"/>
    <lineage>
        <taxon>Viruses</taxon>
        <taxon>Duplodnaviria</taxon>
        <taxon>Heunggongvirae</taxon>
        <taxon>Uroviricota</taxon>
        <taxon>Caudoviricetes</taxon>
        <taxon>Berryhillviridae</taxon>
        <taxon>Marthavirus</taxon>
        <taxon>Marthavirus martha</taxon>
    </lineage>
</organism>
<accession>A0A0U4B743</accession>
<gene>
    <name evidence="1" type="primary">55</name>
    <name evidence="1" type="ORF">TAEYOUNG_55</name>
</gene>